<dbReference type="EMBL" id="MW093492">
    <property type="protein sequence ID" value="UCU83236.1"/>
    <property type="molecule type" value="Viral_cRNA"/>
</dbReference>
<keyword evidence="2" id="KW-1185">Reference proteome</keyword>
<dbReference type="Proteomes" id="UP000830135">
    <property type="component" value="Segment"/>
</dbReference>
<protein>
    <submittedName>
        <fullName evidence="1">Nucleoprotein</fullName>
    </submittedName>
</protein>
<sequence length="378" mass="40135">GGSIGQAGLERVPVFILSSVPTATELKYLSAAWLVVLEDPDPPAIVVSLLVQLTCSAYFDNPTELLDGIQPLVGPGAFTCRVVLRGIGQFSIPGEQNLEQLLTTYFRPRAAACLRDPNNVEILNCRSGLTLWQVMLVQLCLASGHLFTGNASLTTWFSRRLNAMQLNTRITLSLNPAIFRVIATPGGSLTVVRAMIVQVMMTTLGSRPVGVALVEAVRTASTYAEWAGMAWVFLSLSLVMRTAHPILLVPSVRREALALSAAIQALGADRYRLPFERILGASQASGLNAGNYPTLSSAAYGVAVVTFSNFGQYHGTVYSAVVYRAAQFLTRVITAVDTGSPDPLTGLQGQQMVDATAMVTTAMSDASQGQGGAGPTTI</sequence>
<proteinExistence type="predicted"/>
<feature type="non-terminal residue" evidence="1">
    <location>
        <position position="1"/>
    </location>
</feature>
<dbReference type="RefSeq" id="YP_010800905.1">
    <property type="nucleotide sequence ID" value="NC_076916.1"/>
</dbReference>
<name>A0ABY3P9H8_9MONO</name>
<evidence type="ECO:0000313" key="2">
    <source>
        <dbReference type="Proteomes" id="UP000830135"/>
    </source>
</evidence>
<reference evidence="1 2" key="1">
    <citation type="submission" date="2020-10" db="EMBL/GenBank/DDBJ databases">
        <authorList>
            <person name="Melanie H.M."/>
            <person name="Koch M.C."/>
            <person name="Rupp M."/>
            <person name="Schmidt-Posthaus H."/>
            <person name="Seuberlich T."/>
        </authorList>
    </citation>
    <scope>NUCLEOTIDE SEQUENCE [LARGE SCALE GENOMIC DNA]</scope>
    <source>
        <strain evidence="1 2">CH17</strain>
    </source>
</reference>
<organism evidence="1 2">
    <name type="scientific">Kander virus</name>
    <dbReference type="NCBI Taxonomy" id="2883639"/>
    <lineage>
        <taxon>Viruses</taxon>
        <taxon>Riboviria</taxon>
        <taxon>Orthornavirae</taxon>
        <taxon>Negarnaviricota</taxon>
        <taxon>Haploviricotina</taxon>
        <taxon>Monjiviricetes</taxon>
        <taxon>Mononegavirales</taxon>
        <taxon>Filoviridae</taxon>
        <taxon>Thamnovirus</taxon>
        <taxon>Thamnovirus kanderense</taxon>
    </lineage>
</organism>
<accession>A0ABY3P9H8</accession>
<dbReference type="GeneID" id="80539568"/>
<evidence type="ECO:0000313" key="1">
    <source>
        <dbReference type="EMBL" id="UCU83236.1"/>
    </source>
</evidence>